<dbReference type="InterPro" id="IPR054485">
    <property type="entry name" value="FlK-like_dom"/>
</dbReference>
<evidence type="ECO:0000259" key="1">
    <source>
        <dbReference type="Pfam" id="PF22636"/>
    </source>
</evidence>
<dbReference type="PANTHER" id="PTHR36934:SF1">
    <property type="entry name" value="THIOESTERASE DOMAIN-CONTAINING PROTEIN"/>
    <property type="match status" value="1"/>
</dbReference>
<reference evidence="2" key="1">
    <citation type="submission" date="2019-08" db="EMBL/GenBank/DDBJ databases">
        <authorList>
            <person name="Kucharzyk K."/>
            <person name="Murdoch R.W."/>
            <person name="Higgins S."/>
            <person name="Loffler F."/>
        </authorList>
    </citation>
    <scope>NUCLEOTIDE SEQUENCE</scope>
</reference>
<evidence type="ECO:0000313" key="2">
    <source>
        <dbReference type="EMBL" id="MPL86530.1"/>
    </source>
</evidence>
<dbReference type="Gene3D" id="3.10.129.10">
    <property type="entry name" value="Hotdog Thioesterase"/>
    <property type="match status" value="1"/>
</dbReference>
<dbReference type="AlphaFoldDB" id="A0A644V5B3"/>
<dbReference type="EMBL" id="VSSQ01000223">
    <property type="protein sequence ID" value="MPL86530.1"/>
    <property type="molecule type" value="Genomic_DNA"/>
</dbReference>
<dbReference type="PIRSF" id="PIRSF014972">
    <property type="entry name" value="FlK"/>
    <property type="match status" value="1"/>
</dbReference>
<accession>A0A644V5B3</accession>
<feature type="domain" description="Fluoroacetyl-CoA-specific thioesterase-like" evidence="1">
    <location>
        <begin position="20"/>
        <end position="119"/>
    </location>
</feature>
<dbReference type="PANTHER" id="PTHR36934">
    <property type="entry name" value="BLR0278 PROTEIN"/>
    <property type="match status" value="1"/>
</dbReference>
<dbReference type="Pfam" id="PF22636">
    <property type="entry name" value="FlK"/>
    <property type="match status" value="1"/>
</dbReference>
<organism evidence="2">
    <name type="scientific">bioreactor metagenome</name>
    <dbReference type="NCBI Taxonomy" id="1076179"/>
    <lineage>
        <taxon>unclassified sequences</taxon>
        <taxon>metagenomes</taxon>
        <taxon>ecological metagenomes</taxon>
    </lineage>
</organism>
<sequence>MTEIKIGLTATAMETVLYTNIASALGSGNLSVYATPAMVALMEKAACNALNPYLESDSSSVGISMNITHDSATLPGKIITATAELVKIDGRKLTFKVSAQDEYGIIGKGTHQRFIVNKDKFIAKLKNKESK</sequence>
<gene>
    <name evidence="2" type="ORF">SDC9_32512</name>
</gene>
<proteinExistence type="predicted"/>
<dbReference type="CDD" id="cd03440">
    <property type="entry name" value="hot_dog"/>
    <property type="match status" value="1"/>
</dbReference>
<dbReference type="InterPro" id="IPR029069">
    <property type="entry name" value="HotDog_dom_sf"/>
</dbReference>
<dbReference type="InterPro" id="IPR025540">
    <property type="entry name" value="FlK"/>
</dbReference>
<comment type="caution">
    <text evidence="2">The sequence shown here is derived from an EMBL/GenBank/DDBJ whole genome shotgun (WGS) entry which is preliminary data.</text>
</comment>
<protein>
    <recommendedName>
        <fullName evidence="1">Fluoroacetyl-CoA-specific thioesterase-like domain-containing protein</fullName>
    </recommendedName>
</protein>
<dbReference type="SUPFAM" id="SSF54637">
    <property type="entry name" value="Thioesterase/thiol ester dehydrase-isomerase"/>
    <property type="match status" value="1"/>
</dbReference>
<name>A0A644V5B3_9ZZZZ</name>